<keyword evidence="4" id="KW-1185">Reference proteome</keyword>
<accession>A0A812W0Q0</accession>
<feature type="region of interest" description="Disordered" evidence="1">
    <location>
        <begin position="1"/>
        <end position="22"/>
    </location>
</feature>
<evidence type="ECO:0000313" key="4">
    <source>
        <dbReference type="Proteomes" id="UP000601435"/>
    </source>
</evidence>
<dbReference type="Proteomes" id="UP000601435">
    <property type="component" value="Unassembled WGS sequence"/>
</dbReference>
<dbReference type="SUPFAM" id="SSF50156">
    <property type="entry name" value="PDZ domain-like"/>
    <property type="match status" value="2"/>
</dbReference>
<dbReference type="EMBL" id="CAJNJA010031051">
    <property type="protein sequence ID" value="CAE7652229.1"/>
    <property type="molecule type" value="Genomic_DNA"/>
</dbReference>
<comment type="caution">
    <text evidence="3">The sequence shown here is derived from an EMBL/GenBank/DDBJ whole genome shotgun (WGS) entry which is preliminary data.</text>
</comment>
<proteinExistence type="predicted"/>
<feature type="domain" description="PDZ" evidence="2">
    <location>
        <begin position="29"/>
        <end position="115"/>
    </location>
</feature>
<dbReference type="AlphaFoldDB" id="A0A812W0Q0"/>
<dbReference type="InterPro" id="IPR036034">
    <property type="entry name" value="PDZ_sf"/>
</dbReference>
<feature type="non-terminal residue" evidence="3">
    <location>
        <position position="211"/>
    </location>
</feature>
<dbReference type="PROSITE" id="PS50106">
    <property type="entry name" value="PDZ"/>
    <property type="match status" value="1"/>
</dbReference>
<evidence type="ECO:0000259" key="2">
    <source>
        <dbReference type="PROSITE" id="PS50106"/>
    </source>
</evidence>
<protein>
    <submittedName>
        <fullName evidence="3">RPA1 protein</fullName>
    </submittedName>
</protein>
<reference evidence="3" key="1">
    <citation type="submission" date="2021-02" db="EMBL/GenBank/DDBJ databases">
        <authorList>
            <person name="Dougan E. K."/>
            <person name="Rhodes N."/>
            <person name="Thang M."/>
            <person name="Chan C."/>
        </authorList>
    </citation>
    <scope>NUCLEOTIDE SEQUENCE</scope>
</reference>
<name>A0A812W0Q0_9DINO</name>
<dbReference type="OrthoDB" id="417930at2759"/>
<dbReference type="Gene3D" id="2.30.42.10">
    <property type="match status" value="1"/>
</dbReference>
<dbReference type="InterPro" id="IPR001478">
    <property type="entry name" value="PDZ"/>
</dbReference>
<organism evidence="3 4">
    <name type="scientific">Symbiodinium necroappetens</name>
    <dbReference type="NCBI Taxonomy" id="1628268"/>
    <lineage>
        <taxon>Eukaryota</taxon>
        <taxon>Sar</taxon>
        <taxon>Alveolata</taxon>
        <taxon>Dinophyceae</taxon>
        <taxon>Suessiales</taxon>
        <taxon>Symbiodiniaceae</taxon>
        <taxon>Symbiodinium</taxon>
    </lineage>
</organism>
<evidence type="ECO:0000256" key="1">
    <source>
        <dbReference type="SAM" id="MobiDB-lite"/>
    </source>
</evidence>
<evidence type="ECO:0000313" key="3">
    <source>
        <dbReference type="EMBL" id="CAE7652229.1"/>
    </source>
</evidence>
<sequence>SPELPANFSTASRADTTERHEMPQEGTFLVNLQKLDGDDIGLEFDTMDSKVLLVSQVRRSGLATRWNATASEESQIRQFDRLLEVNGCGLLPSADLVDMLQECDVNIQLRFEHPDVREFSITPDGRKLGLGLEMSKMTPSLRVRKLDPAGAVHLRCSEDNAPHMKPHDRIVQVNEESDNVARMAKQMVSREVSFKIYRYTLETESSVIQAI</sequence>
<gene>
    <name evidence="3" type="primary">RPA1</name>
    <name evidence="3" type="ORF">SNEC2469_LOCUS18455</name>
</gene>